<evidence type="ECO:0000259" key="3">
    <source>
        <dbReference type="SMART" id="SM00903"/>
    </source>
</evidence>
<dbReference type="Proteomes" id="UP000292781">
    <property type="component" value="Unassembled WGS sequence"/>
</dbReference>
<comment type="similarity">
    <text evidence="1">Belongs to the non-flavoprotein flavin reductase family.</text>
</comment>
<keyword evidence="2" id="KW-0560">Oxidoreductase</keyword>
<name>A0A4Q9VJJ1_9HYPH</name>
<keyword evidence="5" id="KW-1185">Reference proteome</keyword>
<dbReference type="InterPro" id="IPR002563">
    <property type="entry name" value="Flavin_Rdtase-like_dom"/>
</dbReference>
<dbReference type="RefSeq" id="WP_131310568.1">
    <property type="nucleotide sequence ID" value="NZ_SJFN01000025.1"/>
</dbReference>
<organism evidence="4 5">
    <name type="scientific">Siculibacillus lacustris</name>
    <dbReference type="NCBI Taxonomy" id="1549641"/>
    <lineage>
        <taxon>Bacteria</taxon>
        <taxon>Pseudomonadati</taxon>
        <taxon>Pseudomonadota</taxon>
        <taxon>Alphaproteobacteria</taxon>
        <taxon>Hyphomicrobiales</taxon>
        <taxon>Ancalomicrobiaceae</taxon>
        <taxon>Siculibacillus</taxon>
    </lineage>
</organism>
<dbReference type="PANTHER" id="PTHR30466">
    <property type="entry name" value="FLAVIN REDUCTASE"/>
    <property type="match status" value="1"/>
</dbReference>
<comment type="caution">
    <text evidence="4">The sequence shown here is derived from an EMBL/GenBank/DDBJ whole genome shotgun (WGS) entry which is preliminary data.</text>
</comment>
<dbReference type="SUPFAM" id="SSF50475">
    <property type="entry name" value="FMN-binding split barrel"/>
    <property type="match status" value="1"/>
</dbReference>
<reference evidence="4 5" key="1">
    <citation type="submission" date="2019-02" db="EMBL/GenBank/DDBJ databases">
        <title>Siculibacillus lacustris gen. nov., sp. nov., a new rosette-forming bacterium isolated from a freshwater crater lake (Lake St. Ana, Romania).</title>
        <authorList>
            <person name="Felfoldi T."/>
            <person name="Marton Z."/>
            <person name="Szabo A."/>
            <person name="Mentes A."/>
            <person name="Boka K."/>
            <person name="Marialigeti K."/>
            <person name="Mathe I."/>
            <person name="Koncz M."/>
            <person name="Schumann P."/>
            <person name="Toth E."/>
        </authorList>
    </citation>
    <scope>NUCLEOTIDE SEQUENCE [LARGE SCALE GENOMIC DNA]</scope>
    <source>
        <strain evidence="4 5">SA-279</strain>
    </source>
</reference>
<feature type="domain" description="Flavin reductase like" evidence="3">
    <location>
        <begin position="25"/>
        <end position="172"/>
    </location>
</feature>
<proteinExistence type="inferred from homology"/>
<dbReference type="InterPro" id="IPR050268">
    <property type="entry name" value="NADH-dep_flavin_reductase"/>
</dbReference>
<evidence type="ECO:0000313" key="5">
    <source>
        <dbReference type="Proteomes" id="UP000292781"/>
    </source>
</evidence>
<dbReference type="OrthoDB" id="9789254at2"/>
<dbReference type="GO" id="GO:0010181">
    <property type="term" value="F:FMN binding"/>
    <property type="evidence" value="ECO:0007669"/>
    <property type="project" value="InterPro"/>
</dbReference>
<protein>
    <submittedName>
        <fullName evidence="4">Flavin reductase</fullName>
    </submittedName>
</protein>
<evidence type="ECO:0000256" key="1">
    <source>
        <dbReference type="ARBA" id="ARBA00008898"/>
    </source>
</evidence>
<evidence type="ECO:0000313" key="4">
    <source>
        <dbReference type="EMBL" id="TBW35490.1"/>
    </source>
</evidence>
<dbReference type="AlphaFoldDB" id="A0A4Q9VJJ1"/>
<accession>A0A4Q9VJJ1</accession>
<dbReference type="PANTHER" id="PTHR30466:SF11">
    <property type="entry name" value="FLAVIN-DEPENDENT MONOOXYGENASE, REDUCTASE SUBUNIT HSAB"/>
    <property type="match status" value="1"/>
</dbReference>
<evidence type="ECO:0000256" key="2">
    <source>
        <dbReference type="ARBA" id="ARBA00023002"/>
    </source>
</evidence>
<gene>
    <name evidence="4" type="ORF">EYW49_15805</name>
</gene>
<sequence length="174" mass="17704">MTQAPLAETPAALPFVAPDDFRGAMREMIGGVTIVAGGRGSTARGLTATAVVSMTADPPTVLVCINRQGEGHGAIRSSGVFSVNVVPADGVGIADRFAGRDHVHGAARFEAEAWTTHSTGAPVLIGAVAVFDCEVLQAIDVFTHTVFIGAVRGVAVAPPRPALAYRAGAYVAVA</sequence>
<dbReference type="InterPro" id="IPR012349">
    <property type="entry name" value="Split_barrel_FMN-bd"/>
</dbReference>
<dbReference type="GO" id="GO:0042602">
    <property type="term" value="F:riboflavin reductase (NADPH) activity"/>
    <property type="evidence" value="ECO:0007669"/>
    <property type="project" value="TreeGrafter"/>
</dbReference>
<dbReference type="EMBL" id="SJFN01000025">
    <property type="protein sequence ID" value="TBW35490.1"/>
    <property type="molecule type" value="Genomic_DNA"/>
</dbReference>
<dbReference type="Gene3D" id="2.30.110.10">
    <property type="entry name" value="Electron Transport, Fmn-binding Protein, Chain A"/>
    <property type="match status" value="1"/>
</dbReference>
<dbReference type="SMART" id="SM00903">
    <property type="entry name" value="Flavin_Reduct"/>
    <property type="match status" value="1"/>
</dbReference>
<dbReference type="Pfam" id="PF01613">
    <property type="entry name" value="Flavin_Reduct"/>
    <property type="match status" value="1"/>
</dbReference>